<dbReference type="SUPFAM" id="SSF81301">
    <property type="entry name" value="Nucleotidyltransferase"/>
    <property type="match status" value="1"/>
</dbReference>
<dbReference type="EMBL" id="DRYK01000030">
    <property type="protein sequence ID" value="HHP67586.1"/>
    <property type="molecule type" value="Genomic_DNA"/>
</dbReference>
<accession>A0A7J3XY43</accession>
<name>A0A7J3XY43_9CREN</name>
<proteinExistence type="predicted"/>
<evidence type="ECO:0000313" key="2">
    <source>
        <dbReference type="EMBL" id="HHP67586.1"/>
    </source>
</evidence>
<keyword evidence="2" id="KW-0808">Transferase</keyword>
<dbReference type="AlphaFoldDB" id="A0A7J3XY43"/>
<organism evidence="2">
    <name type="scientific">Thermogladius calderae</name>
    <dbReference type="NCBI Taxonomy" id="1200300"/>
    <lineage>
        <taxon>Archaea</taxon>
        <taxon>Thermoproteota</taxon>
        <taxon>Thermoprotei</taxon>
        <taxon>Desulfurococcales</taxon>
        <taxon>Desulfurococcaceae</taxon>
        <taxon>Thermogladius</taxon>
    </lineage>
</organism>
<dbReference type="PANTHER" id="PTHR37030">
    <property type="entry name" value="NUCLEOTIDYLTRANSFERASE"/>
    <property type="match status" value="1"/>
</dbReference>
<dbReference type="InterPro" id="IPR043519">
    <property type="entry name" value="NT_sf"/>
</dbReference>
<dbReference type="InterPro" id="IPR002934">
    <property type="entry name" value="Polymerase_NTP_transf_dom"/>
</dbReference>
<evidence type="ECO:0000259" key="1">
    <source>
        <dbReference type="Pfam" id="PF01909"/>
    </source>
</evidence>
<dbReference type="Pfam" id="PF01909">
    <property type="entry name" value="NTP_transf_2"/>
    <property type="match status" value="1"/>
</dbReference>
<gene>
    <name evidence="2" type="ORF">ENM60_02175</name>
</gene>
<sequence length="121" mass="14121">MSSLSMDKIVELQAWKLKELLKWREYLGVLVEAVKEVFNDRVEVYVFGSAVNGRLTVSSDIDIAIVLSEVPKSGLERARLVDKIWSVMENKGVPWWYPFEIHLLRREELSLLREAKFTRLL</sequence>
<dbReference type="Gene3D" id="3.30.460.10">
    <property type="entry name" value="Beta Polymerase, domain 2"/>
    <property type="match status" value="1"/>
</dbReference>
<feature type="domain" description="Polymerase nucleotidyl transferase" evidence="1">
    <location>
        <begin position="30"/>
        <end position="81"/>
    </location>
</feature>
<dbReference type="PANTHER" id="PTHR37030:SF1">
    <property type="entry name" value="NUCLEOTIDYLTRANSFERASE"/>
    <property type="match status" value="1"/>
</dbReference>
<dbReference type="CDD" id="cd05403">
    <property type="entry name" value="NT_KNTase_like"/>
    <property type="match status" value="1"/>
</dbReference>
<dbReference type="GO" id="GO:0016779">
    <property type="term" value="F:nucleotidyltransferase activity"/>
    <property type="evidence" value="ECO:0007669"/>
    <property type="project" value="InterPro"/>
</dbReference>
<protein>
    <submittedName>
        <fullName evidence="2">Nucleotidyltransferase domain-containing protein</fullName>
    </submittedName>
</protein>
<comment type="caution">
    <text evidence="2">The sequence shown here is derived from an EMBL/GenBank/DDBJ whole genome shotgun (WGS) entry which is preliminary data.</text>
</comment>
<reference evidence="2" key="1">
    <citation type="journal article" date="2020" name="mSystems">
        <title>Genome- and Community-Level Interaction Insights into Carbon Utilization and Element Cycling Functions of Hydrothermarchaeota in Hydrothermal Sediment.</title>
        <authorList>
            <person name="Zhou Z."/>
            <person name="Liu Y."/>
            <person name="Xu W."/>
            <person name="Pan J."/>
            <person name="Luo Z.H."/>
            <person name="Li M."/>
        </authorList>
    </citation>
    <scope>NUCLEOTIDE SEQUENCE [LARGE SCALE GENOMIC DNA]</scope>
    <source>
        <strain evidence="2">SpSt-110</strain>
    </source>
</reference>